<dbReference type="AlphaFoldDB" id="A0A4Y2MA71"/>
<organism evidence="1 2">
    <name type="scientific">Araneus ventricosus</name>
    <name type="common">Orbweaver spider</name>
    <name type="synonym">Epeira ventricosa</name>
    <dbReference type="NCBI Taxonomy" id="182803"/>
    <lineage>
        <taxon>Eukaryota</taxon>
        <taxon>Metazoa</taxon>
        <taxon>Ecdysozoa</taxon>
        <taxon>Arthropoda</taxon>
        <taxon>Chelicerata</taxon>
        <taxon>Arachnida</taxon>
        <taxon>Araneae</taxon>
        <taxon>Araneomorphae</taxon>
        <taxon>Entelegynae</taxon>
        <taxon>Araneoidea</taxon>
        <taxon>Araneidae</taxon>
        <taxon>Araneus</taxon>
    </lineage>
</organism>
<gene>
    <name evidence="1" type="ORF">AVEN_62197_1</name>
</gene>
<protein>
    <submittedName>
        <fullName evidence="1">Uncharacterized protein</fullName>
    </submittedName>
</protein>
<reference evidence="1 2" key="1">
    <citation type="journal article" date="2019" name="Sci. Rep.">
        <title>Orb-weaving spider Araneus ventricosus genome elucidates the spidroin gene catalogue.</title>
        <authorList>
            <person name="Kono N."/>
            <person name="Nakamura H."/>
            <person name="Ohtoshi R."/>
            <person name="Moran D.A.P."/>
            <person name="Shinohara A."/>
            <person name="Yoshida Y."/>
            <person name="Fujiwara M."/>
            <person name="Mori M."/>
            <person name="Tomita M."/>
            <person name="Arakawa K."/>
        </authorList>
    </citation>
    <scope>NUCLEOTIDE SEQUENCE [LARGE SCALE GENOMIC DNA]</scope>
</reference>
<evidence type="ECO:0000313" key="2">
    <source>
        <dbReference type="Proteomes" id="UP000499080"/>
    </source>
</evidence>
<dbReference type="Proteomes" id="UP000499080">
    <property type="component" value="Unassembled WGS sequence"/>
</dbReference>
<evidence type="ECO:0000313" key="1">
    <source>
        <dbReference type="EMBL" id="GBN22557.1"/>
    </source>
</evidence>
<proteinExistence type="predicted"/>
<dbReference type="EMBL" id="BGPR01006878">
    <property type="protein sequence ID" value="GBN22557.1"/>
    <property type="molecule type" value="Genomic_DNA"/>
</dbReference>
<name>A0A4Y2MA71_ARAVE</name>
<accession>A0A4Y2MA71</accession>
<comment type="caution">
    <text evidence="1">The sequence shown here is derived from an EMBL/GenBank/DDBJ whole genome shotgun (WGS) entry which is preliminary data.</text>
</comment>
<keyword evidence="2" id="KW-1185">Reference proteome</keyword>
<sequence>MQSILPGIDHQRMPRLFIFFWNNLPLFHFSIQGNFILYPRADENLPTHLSRDRMKYGLSCIRFSQSQTTRTTLSTPFKYLRFFTFSFSPFRIDSFSEDGYAFSICILLQARSCLNSAFEIWRSQKVAVFLEVFKGLSCNKLLQAICQSLSRILQHCTLHTNTQKTCKYKRIRARIQNHLACRLQFN</sequence>